<dbReference type="InterPro" id="IPR018594">
    <property type="entry name" value="DUF2023"/>
</dbReference>
<proteinExistence type="predicted"/>
<sequence>MKVLSHHIYEYRKGLRNLILHTMKASQRHEAQMRLQRHGISYLVYELAPDKINIFFGAPECIEVLRRIGKNSLTDFTSEEDFILGTMLGYDRLQQCQRFLQRKRSDMAIADTANSPCRRWA</sequence>
<evidence type="ECO:0000313" key="3">
    <source>
        <dbReference type="Proteomes" id="UP000528322"/>
    </source>
</evidence>
<reference evidence="2 3" key="1">
    <citation type="submission" date="2020-08" db="EMBL/GenBank/DDBJ databases">
        <title>Genomic Encyclopedia of Type Strains, Phase IV (KMG-IV): sequencing the most valuable type-strain genomes for metagenomic binning, comparative biology and taxonomic classification.</title>
        <authorList>
            <person name="Goeker M."/>
        </authorList>
    </citation>
    <scope>NUCLEOTIDE SEQUENCE [LARGE SCALE GENOMIC DNA]</scope>
    <source>
        <strain evidence="2 3">DSM 22071</strain>
    </source>
</reference>
<comment type="caution">
    <text evidence="2">The sequence shown here is derived from an EMBL/GenBank/DDBJ whole genome shotgun (WGS) entry which is preliminary data.</text>
</comment>
<dbReference type="EMBL" id="JACHID010000012">
    <property type="protein sequence ID" value="MBB5022513.1"/>
    <property type="molecule type" value="Genomic_DNA"/>
</dbReference>
<gene>
    <name evidence="2" type="ORF">HNR37_001851</name>
</gene>
<keyword evidence="3" id="KW-1185">Reference proteome</keyword>
<feature type="domain" description="DUF2023" evidence="1">
    <location>
        <begin position="2"/>
        <end position="102"/>
    </location>
</feature>
<dbReference type="InterPro" id="IPR036780">
    <property type="entry name" value="PG1857-like_sf"/>
</dbReference>
<dbReference type="Pfam" id="PF09633">
    <property type="entry name" value="DUF2023"/>
    <property type="match status" value="1"/>
</dbReference>
<dbReference type="SUPFAM" id="SSF160448">
    <property type="entry name" value="PG1857-like"/>
    <property type="match status" value="1"/>
</dbReference>
<dbReference type="RefSeq" id="WP_183733157.1">
    <property type="nucleotide sequence ID" value="NZ_JACHID010000012.1"/>
</dbReference>
<organism evidence="2 3">
    <name type="scientific">Desulfurispira natronophila</name>
    <dbReference type="NCBI Taxonomy" id="682562"/>
    <lineage>
        <taxon>Bacteria</taxon>
        <taxon>Pseudomonadati</taxon>
        <taxon>Chrysiogenota</taxon>
        <taxon>Chrysiogenia</taxon>
        <taxon>Chrysiogenales</taxon>
        <taxon>Chrysiogenaceae</taxon>
        <taxon>Desulfurispira</taxon>
    </lineage>
</organism>
<accession>A0A7W7Y5K1</accession>
<dbReference type="Gene3D" id="3.30.2190.10">
    <property type="entry name" value="PG1857-like"/>
    <property type="match status" value="1"/>
</dbReference>
<dbReference type="Proteomes" id="UP000528322">
    <property type="component" value="Unassembled WGS sequence"/>
</dbReference>
<evidence type="ECO:0000259" key="1">
    <source>
        <dbReference type="Pfam" id="PF09633"/>
    </source>
</evidence>
<protein>
    <recommendedName>
        <fullName evidence="1">DUF2023 domain-containing protein</fullName>
    </recommendedName>
</protein>
<dbReference type="AlphaFoldDB" id="A0A7W7Y5K1"/>
<name>A0A7W7Y5K1_9BACT</name>
<evidence type="ECO:0000313" key="2">
    <source>
        <dbReference type="EMBL" id="MBB5022513.1"/>
    </source>
</evidence>